<dbReference type="OrthoDB" id="9804995at2"/>
<dbReference type="RefSeq" id="WP_015694228.1">
    <property type="nucleotide sequence ID" value="NC_016940.1"/>
</dbReference>
<dbReference type="GO" id="GO:0009279">
    <property type="term" value="C:cell outer membrane"/>
    <property type="evidence" value="ECO:0007669"/>
    <property type="project" value="TreeGrafter"/>
</dbReference>
<dbReference type="STRING" id="984262.SGRA_3931"/>
<evidence type="ECO:0000313" key="5">
    <source>
        <dbReference type="Proteomes" id="UP000007519"/>
    </source>
</evidence>
<name>H6L755_SAPGL</name>
<keyword evidence="5" id="KW-1185">Reference proteome</keyword>
<dbReference type="InterPro" id="IPR039426">
    <property type="entry name" value="TonB-dep_rcpt-like"/>
</dbReference>
<organism evidence="4 5">
    <name type="scientific">Saprospira grandis (strain Lewin)</name>
    <dbReference type="NCBI Taxonomy" id="984262"/>
    <lineage>
        <taxon>Bacteria</taxon>
        <taxon>Pseudomonadati</taxon>
        <taxon>Bacteroidota</taxon>
        <taxon>Saprospiria</taxon>
        <taxon>Saprospirales</taxon>
        <taxon>Saprospiraceae</taxon>
        <taxon>Saprospira</taxon>
    </lineage>
</organism>
<dbReference type="Pfam" id="PF00593">
    <property type="entry name" value="TonB_dep_Rec_b-barrel"/>
    <property type="match status" value="1"/>
</dbReference>
<reference evidence="4 5" key="1">
    <citation type="journal article" date="2012" name="Stand. Genomic Sci.">
        <title>Complete genome sequencing and analysis of Saprospira grandis str. Lewin, a predatory marine bacterium.</title>
        <authorList>
            <person name="Saw J.H."/>
            <person name="Yuryev A."/>
            <person name="Kanbe M."/>
            <person name="Hou S."/>
            <person name="Young A.G."/>
            <person name="Aizawa S."/>
            <person name="Alam M."/>
        </authorList>
    </citation>
    <scope>NUCLEOTIDE SEQUENCE [LARGE SCALE GENOMIC DNA]</scope>
    <source>
        <strain evidence="4 5">Lewin</strain>
    </source>
</reference>
<evidence type="ECO:0000259" key="3">
    <source>
        <dbReference type="Pfam" id="PF00593"/>
    </source>
</evidence>
<accession>H6L755</accession>
<dbReference type="AlphaFoldDB" id="H6L755"/>
<sequence>MRWINLCIFMGLMLPTLWAQNTQEIRGRVLDKTSKQPLVGVTVLLFESDPVLATVTDFDGFYRLEVPLGRQQIEARYLGYEPFLSKPLIVSRAKELTLDIELLEAVQETGEVTVTAAAASSGNEAINELSVVSTRSFSVEETERYAASINDPGRMVMAFPGVQANQDTENDIIIRGNSAVGVLWRVEGLDIANPSHFARPATTGGGITVFSASLLSNSDFSTGAFAAEYGNAFSGAFDVRFRKGNLEKREYTFRAGLIGIDFAAEGPIKKGRSSYLINYRYSTMGLLAKGGLYVVRENASNTFQDLSFNLYFSGPKNKNRFTIFGMGGLSQEYWWMLPKDRWKNSLDYVWDANTSNMGVLGTTYTRLIDDKSFFKMSAGVGTNYLNDYQIEPTVAADSIYWLERNNFLTTKFSWHGVYSRKINRQLRIKAGLISTYHLWDLEYGLFQGDSLGYQNYLGQFTPGPRRPLTAAYFDPAQVGDIPTFDGEGELGTAFSQQAYAQASYHLNEKFTINAGAHFLFLALNQDWALDPRLSMRYELSQNTKFTFAYGLHSKMQPFGTYMLSFEGADGALYQPNKNLKFTRAHHLIAGLEQMLTPRLRLQVEGYFQQLYNVPISTDPNSNFWFYNLRDNYGTIPMLSEGKGQNYGVDLTLEQFFGKGFFMLFTASAFRSTFKAWEQDYRPARLDNRFSSSLMATKEFVFKNGGVLQLGIKTFFRGGLHHPQADIEASRELGAFVEDQEAAFDASFPPYFRLDTRLAYRKDLKNFSYTIGLDIQNTTNKRDNWRSVEYDRNLQTIVLDPNTGFLPILSFQVNF</sequence>
<keyword evidence="1 2" id="KW-0732">Signal</keyword>
<dbReference type="EMBL" id="CP002831">
    <property type="protein sequence ID" value="AFC26646.1"/>
    <property type="molecule type" value="Genomic_DNA"/>
</dbReference>
<dbReference type="KEGG" id="sgn:SGRA_3931"/>
<keyword evidence="4" id="KW-0675">Receptor</keyword>
<dbReference type="PANTHER" id="PTHR30069">
    <property type="entry name" value="TONB-DEPENDENT OUTER MEMBRANE RECEPTOR"/>
    <property type="match status" value="1"/>
</dbReference>
<evidence type="ECO:0000313" key="4">
    <source>
        <dbReference type="EMBL" id="AFC26646.1"/>
    </source>
</evidence>
<dbReference type="GO" id="GO:0044718">
    <property type="term" value="P:siderophore transmembrane transport"/>
    <property type="evidence" value="ECO:0007669"/>
    <property type="project" value="TreeGrafter"/>
</dbReference>
<dbReference type="Gene3D" id="2.60.40.1120">
    <property type="entry name" value="Carboxypeptidase-like, regulatory domain"/>
    <property type="match status" value="1"/>
</dbReference>
<dbReference type="Proteomes" id="UP000007519">
    <property type="component" value="Chromosome"/>
</dbReference>
<dbReference type="InterPro" id="IPR037066">
    <property type="entry name" value="Plug_dom_sf"/>
</dbReference>
<dbReference type="HOGENOM" id="CLU_016599_1_2_10"/>
<feature type="chain" id="PRO_5003604011" evidence="2">
    <location>
        <begin position="20"/>
        <end position="814"/>
    </location>
</feature>
<dbReference type="Pfam" id="PF13620">
    <property type="entry name" value="CarboxypepD_reg"/>
    <property type="match status" value="1"/>
</dbReference>
<dbReference type="SUPFAM" id="SSF56935">
    <property type="entry name" value="Porins"/>
    <property type="match status" value="1"/>
</dbReference>
<dbReference type="InterPro" id="IPR008969">
    <property type="entry name" value="CarboxyPept-like_regulatory"/>
</dbReference>
<feature type="signal peptide" evidence="2">
    <location>
        <begin position="1"/>
        <end position="19"/>
    </location>
</feature>
<protein>
    <submittedName>
        <fullName evidence="4">TonB-dependent receptor plug</fullName>
    </submittedName>
</protein>
<gene>
    <name evidence="4" type="ordered locus">SGRA_3931</name>
</gene>
<dbReference type="InterPro" id="IPR000531">
    <property type="entry name" value="Beta-barrel_TonB"/>
</dbReference>
<dbReference type="SUPFAM" id="SSF49464">
    <property type="entry name" value="Carboxypeptidase regulatory domain-like"/>
    <property type="match status" value="1"/>
</dbReference>
<dbReference type="Gene3D" id="2.170.130.10">
    <property type="entry name" value="TonB-dependent receptor, plug domain"/>
    <property type="match status" value="1"/>
</dbReference>
<evidence type="ECO:0000256" key="1">
    <source>
        <dbReference type="ARBA" id="ARBA00022729"/>
    </source>
</evidence>
<dbReference type="GO" id="GO:0015344">
    <property type="term" value="F:siderophore uptake transmembrane transporter activity"/>
    <property type="evidence" value="ECO:0007669"/>
    <property type="project" value="TreeGrafter"/>
</dbReference>
<dbReference type="PANTHER" id="PTHR30069:SF29">
    <property type="entry name" value="HEMOGLOBIN AND HEMOGLOBIN-HAPTOGLOBIN-BINDING PROTEIN 1-RELATED"/>
    <property type="match status" value="1"/>
</dbReference>
<proteinExistence type="predicted"/>
<evidence type="ECO:0000256" key="2">
    <source>
        <dbReference type="SAM" id="SignalP"/>
    </source>
</evidence>
<feature type="domain" description="TonB-dependent receptor-like beta-barrel" evidence="3">
    <location>
        <begin position="304"/>
        <end position="776"/>
    </location>
</feature>
<dbReference type="eggNOG" id="COG1629">
    <property type="taxonomic scope" value="Bacteria"/>
</dbReference>